<gene>
    <name evidence="2" type="primary">sdrE_2</name>
    <name evidence="2" type="ORF">NCTC10702_01002</name>
</gene>
<proteinExistence type="predicted"/>
<feature type="region of interest" description="Disordered" evidence="1">
    <location>
        <begin position="1"/>
        <end position="34"/>
    </location>
</feature>
<name>A0A380EE88_STAAU</name>
<dbReference type="AlphaFoldDB" id="A0A380EE88"/>
<evidence type="ECO:0000313" key="3">
    <source>
        <dbReference type="Proteomes" id="UP000254116"/>
    </source>
</evidence>
<sequence length="85" mass="9054">MSKEELKNNPEKLKELVRNDSNTDHSTKPVATAPTSVAPKRVNAKMRFAVAQPAAVASNNVNDLIKVTKQTIKVGDGKDNVAAAA</sequence>
<evidence type="ECO:0000313" key="2">
    <source>
        <dbReference type="EMBL" id="SUL32767.1"/>
    </source>
</evidence>
<protein>
    <submittedName>
        <fullName evidence="2">Serine-aspartate repeat-containing protein E</fullName>
    </submittedName>
</protein>
<dbReference type="Proteomes" id="UP000254116">
    <property type="component" value="Unassembled WGS sequence"/>
</dbReference>
<dbReference type="EMBL" id="UHBY01000003">
    <property type="protein sequence ID" value="SUL32767.1"/>
    <property type="molecule type" value="Genomic_DNA"/>
</dbReference>
<reference evidence="2 3" key="1">
    <citation type="submission" date="2018-06" db="EMBL/GenBank/DDBJ databases">
        <authorList>
            <consortium name="Pathogen Informatics"/>
            <person name="Doyle S."/>
        </authorList>
    </citation>
    <scope>NUCLEOTIDE SEQUENCE [LARGE SCALE GENOMIC DNA]</scope>
    <source>
        <strain evidence="2 3">NCTC10702</strain>
    </source>
</reference>
<evidence type="ECO:0000256" key="1">
    <source>
        <dbReference type="SAM" id="MobiDB-lite"/>
    </source>
</evidence>
<feature type="compositionally biased region" description="Basic and acidic residues" evidence="1">
    <location>
        <begin position="1"/>
        <end position="27"/>
    </location>
</feature>
<organism evidence="2 3">
    <name type="scientific">Staphylococcus aureus</name>
    <dbReference type="NCBI Taxonomy" id="1280"/>
    <lineage>
        <taxon>Bacteria</taxon>
        <taxon>Bacillati</taxon>
        <taxon>Bacillota</taxon>
        <taxon>Bacilli</taxon>
        <taxon>Bacillales</taxon>
        <taxon>Staphylococcaceae</taxon>
        <taxon>Staphylococcus</taxon>
    </lineage>
</organism>
<accession>A0A380EE88</accession>